<evidence type="ECO:0000256" key="1">
    <source>
        <dbReference type="ARBA" id="ARBA00018522"/>
    </source>
</evidence>
<organism evidence="6 7">
    <name type="scientific">Buchnera aphidicola subsp. Melaphis rhois</name>
    <dbReference type="NCBI Taxonomy" id="118103"/>
    <lineage>
        <taxon>Bacteria</taxon>
        <taxon>Pseudomonadati</taxon>
        <taxon>Pseudomonadota</taxon>
        <taxon>Gammaproteobacteria</taxon>
        <taxon>Enterobacterales</taxon>
        <taxon>Erwiniaceae</taxon>
        <taxon>Buchnera</taxon>
    </lineage>
</organism>
<dbReference type="SMART" id="SM00971">
    <property type="entry name" value="SATase_N"/>
    <property type="match status" value="1"/>
</dbReference>
<keyword evidence="2" id="KW-0028">Amino-acid biosynthesis</keyword>
<dbReference type="GO" id="GO:0005737">
    <property type="term" value="C:cytoplasm"/>
    <property type="evidence" value="ECO:0007669"/>
    <property type="project" value="InterPro"/>
</dbReference>
<name>A0A4D6YAJ2_BUCMH</name>
<dbReference type="Proteomes" id="UP000298566">
    <property type="component" value="Chromosome"/>
</dbReference>
<dbReference type="GO" id="GO:0009001">
    <property type="term" value="F:serine O-acetyltransferase activity"/>
    <property type="evidence" value="ECO:0007669"/>
    <property type="project" value="InterPro"/>
</dbReference>
<dbReference type="UniPathway" id="UPA00136">
    <property type="reaction ID" value="UER00199"/>
</dbReference>
<evidence type="ECO:0000256" key="3">
    <source>
        <dbReference type="ARBA" id="ARBA00022679"/>
    </source>
</evidence>
<feature type="domain" description="Serine acetyltransferase N-terminal" evidence="5">
    <location>
        <begin position="17"/>
        <end position="121"/>
    </location>
</feature>
<dbReference type="CDD" id="cd03354">
    <property type="entry name" value="LbH_SAT"/>
    <property type="match status" value="1"/>
</dbReference>
<evidence type="ECO:0000313" key="6">
    <source>
        <dbReference type="EMBL" id="QCI23094.1"/>
    </source>
</evidence>
<dbReference type="InterPro" id="IPR010493">
    <property type="entry name" value="Ser_AcTrfase_N"/>
</dbReference>
<dbReference type="AlphaFoldDB" id="A0A4D6YAJ2"/>
<dbReference type="GO" id="GO:0006535">
    <property type="term" value="P:cysteine biosynthetic process from serine"/>
    <property type="evidence" value="ECO:0007669"/>
    <property type="project" value="InterPro"/>
</dbReference>
<dbReference type="PANTHER" id="PTHR42811">
    <property type="entry name" value="SERINE ACETYLTRANSFERASE"/>
    <property type="match status" value="1"/>
</dbReference>
<dbReference type="Pfam" id="PF06426">
    <property type="entry name" value="SATase_N"/>
    <property type="match status" value="1"/>
</dbReference>
<dbReference type="Gene3D" id="1.10.3130.10">
    <property type="entry name" value="serine acetyltransferase, domain 1"/>
    <property type="match status" value="1"/>
</dbReference>
<evidence type="ECO:0000256" key="4">
    <source>
        <dbReference type="ARBA" id="ARBA00023315"/>
    </source>
</evidence>
<gene>
    <name evidence="6" type="primary">cysE</name>
    <name evidence="6" type="ORF">D9V73_00245</name>
</gene>
<dbReference type="InterPro" id="IPR045304">
    <property type="entry name" value="LbH_SAT"/>
</dbReference>
<reference evidence="6 7" key="1">
    <citation type="submission" date="2018-10" db="EMBL/GenBank/DDBJ databases">
        <title>Comparative functional genomics of the obligate endosymbiont Buchnera aphidicola.</title>
        <authorList>
            <person name="Chong R.A."/>
        </authorList>
    </citation>
    <scope>NUCLEOTIDE SEQUENCE [LARGE SCALE GENOMIC DNA]</scope>
    <source>
        <strain evidence="6 7">Mrh</strain>
    </source>
</reference>
<dbReference type="InterPro" id="IPR042122">
    <property type="entry name" value="Ser_AcTrfase_N_sf"/>
</dbReference>
<proteinExistence type="predicted"/>
<dbReference type="OrthoDB" id="9801456at2"/>
<evidence type="ECO:0000259" key="5">
    <source>
        <dbReference type="SMART" id="SM00971"/>
    </source>
</evidence>
<protein>
    <recommendedName>
        <fullName evidence="1">Serine acetyltransferase</fullName>
    </recommendedName>
</protein>
<dbReference type="InterPro" id="IPR011004">
    <property type="entry name" value="Trimer_LpxA-like_sf"/>
</dbReference>
<keyword evidence="3 6" id="KW-0808">Transferase</keyword>
<evidence type="ECO:0000313" key="7">
    <source>
        <dbReference type="Proteomes" id="UP000298566"/>
    </source>
</evidence>
<dbReference type="SUPFAM" id="SSF51161">
    <property type="entry name" value="Trimeric LpxA-like enzymes"/>
    <property type="match status" value="1"/>
</dbReference>
<accession>A0A4D6YAJ2</accession>
<keyword evidence="4 6" id="KW-0012">Acyltransferase</keyword>
<dbReference type="EMBL" id="CP033004">
    <property type="protein sequence ID" value="QCI23094.1"/>
    <property type="molecule type" value="Genomic_DNA"/>
</dbReference>
<sequence>MFDMFEQQKFLIEIELIWNQILSEVQTLIHQEPVLIGLYYSCILNQKDFSSALSYILSTKLGNEIVSTISIRDIIDKIYSSNNLVILSAIKDIQAIYRRDPVIKCYSIPLLYLKEFHALQSYRISHYLWNTGRRELAIYFQNRISVVFSVDIHPASVVGNGIILDHATGIVIGGITTIKNDTSSLSTLDDTGYVKKVNYPIINEEVIIGAGAKILGNIEVGSNVKINAGSIVLASVPPNSIVSGIFVK</sequence>
<evidence type="ECO:0000256" key="2">
    <source>
        <dbReference type="ARBA" id="ARBA00022605"/>
    </source>
</evidence>
<dbReference type="Gene3D" id="2.160.10.10">
    <property type="entry name" value="Hexapeptide repeat proteins"/>
    <property type="match status" value="1"/>
</dbReference>